<gene>
    <name evidence="2" type="ORF">SAMN04490244_101292</name>
</gene>
<evidence type="ECO:0000256" key="1">
    <source>
        <dbReference type="SAM" id="Phobius"/>
    </source>
</evidence>
<name>A0A1H9PQM3_9RHOB</name>
<keyword evidence="1" id="KW-0812">Transmembrane</keyword>
<keyword evidence="3" id="KW-1185">Reference proteome</keyword>
<evidence type="ECO:0000313" key="2">
    <source>
        <dbReference type="EMBL" id="SER50542.1"/>
    </source>
</evidence>
<keyword evidence="1" id="KW-1133">Transmembrane helix</keyword>
<reference evidence="2 3" key="1">
    <citation type="submission" date="2016-10" db="EMBL/GenBank/DDBJ databases">
        <authorList>
            <person name="de Groot N.N."/>
        </authorList>
    </citation>
    <scope>NUCLEOTIDE SEQUENCE [LARGE SCALE GENOMIC DNA]</scope>
    <source>
        <strain evidence="2 3">DSM 23042</strain>
    </source>
</reference>
<dbReference type="STRING" id="641238.SAMN04490244_101292"/>
<feature type="transmembrane region" description="Helical" evidence="1">
    <location>
        <begin position="32"/>
        <end position="53"/>
    </location>
</feature>
<proteinExistence type="predicted"/>
<organism evidence="2 3">
    <name type="scientific">Tranquillimonas rosea</name>
    <dbReference type="NCBI Taxonomy" id="641238"/>
    <lineage>
        <taxon>Bacteria</taxon>
        <taxon>Pseudomonadati</taxon>
        <taxon>Pseudomonadota</taxon>
        <taxon>Alphaproteobacteria</taxon>
        <taxon>Rhodobacterales</taxon>
        <taxon>Roseobacteraceae</taxon>
        <taxon>Tranquillimonas</taxon>
    </lineage>
</organism>
<dbReference type="Proteomes" id="UP000198885">
    <property type="component" value="Unassembled WGS sequence"/>
</dbReference>
<keyword evidence="1" id="KW-0472">Membrane</keyword>
<dbReference type="EMBL" id="FOGU01000001">
    <property type="protein sequence ID" value="SER50542.1"/>
    <property type="molecule type" value="Genomic_DNA"/>
</dbReference>
<sequence length="74" mass="8193">MHQDTLTDALDRFDAMHRRAEREERLAQIEDWALPLGIGMAIGAAIMLMLFAWQPQARAADAAYHAPACPTVAC</sequence>
<accession>A0A1H9PQM3</accession>
<protein>
    <submittedName>
        <fullName evidence="2">Uncharacterized protein</fullName>
    </submittedName>
</protein>
<dbReference type="AlphaFoldDB" id="A0A1H9PQM3"/>
<dbReference type="RefSeq" id="WP_092687263.1">
    <property type="nucleotide sequence ID" value="NZ_FOGU01000001.1"/>
</dbReference>
<evidence type="ECO:0000313" key="3">
    <source>
        <dbReference type="Proteomes" id="UP000198885"/>
    </source>
</evidence>